<name>A0AAU8JIP3_9CYAN</name>
<dbReference type="InterPro" id="IPR002716">
    <property type="entry name" value="PIN_dom"/>
</dbReference>
<evidence type="ECO:0000313" key="2">
    <source>
        <dbReference type="EMBL" id="XCM37999.1"/>
    </source>
</evidence>
<accession>A0AAU8JIP3</accession>
<sequence>MKVLLDTNVIVDVAVERQPYFAASQQVLLKVEQKEIEGYVSPSILSDIYYIVRKARGKDWTIDFLNWLVNVCQIATVNDEAIRVALSANFADFEDAIQYGTAVVNQLEVIVTRNPQDFPVETPRIMTPSELI</sequence>
<reference evidence="2" key="1">
    <citation type="submission" date="2024-07" db="EMBL/GenBank/DDBJ databases">
        <authorList>
            <person name="Kim Y.J."/>
            <person name="Jeong J.Y."/>
        </authorList>
    </citation>
    <scope>NUCLEOTIDE SEQUENCE</scope>
    <source>
        <strain evidence="2">GIHE-MW2</strain>
    </source>
</reference>
<dbReference type="Gene3D" id="3.40.50.1010">
    <property type="entry name" value="5'-nuclease"/>
    <property type="match status" value="1"/>
</dbReference>
<protein>
    <submittedName>
        <fullName evidence="2">PIN domain-containing protein</fullName>
    </submittedName>
</protein>
<dbReference type="Pfam" id="PF13470">
    <property type="entry name" value="PIN_3"/>
    <property type="match status" value="1"/>
</dbReference>
<evidence type="ECO:0000259" key="1">
    <source>
        <dbReference type="Pfam" id="PF13470"/>
    </source>
</evidence>
<dbReference type="EMBL" id="CP159837">
    <property type="protein sequence ID" value="XCM37999.1"/>
    <property type="molecule type" value="Genomic_DNA"/>
</dbReference>
<gene>
    <name evidence="2" type="ORF">ABWT76_000818</name>
</gene>
<dbReference type="InterPro" id="IPR029060">
    <property type="entry name" value="PIN-like_dom_sf"/>
</dbReference>
<proteinExistence type="predicted"/>
<dbReference type="AlphaFoldDB" id="A0AAU8JIP3"/>
<feature type="domain" description="PIN" evidence="1">
    <location>
        <begin position="2"/>
        <end position="114"/>
    </location>
</feature>
<dbReference type="SUPFAM" id="SSF88723">
    <property type="entry name" value="PIN domain-like"/>
    <property type="match status" value="1"/>
</dbReference>
<organism evidence="2">
    <name type="scientific">Planktothricoides raciborskii GIHE-MW2</name>
    <dbReference type="NCBI Taxonomy" id="2792601"/>
    <lineage>
        <taxon>Bacteria</taxon>
        <taxon>Bacillati</taxon>
        <taxon>Cyanobacteriota</taxon>
        <taxon>Cyanophyceae</taxon>
        <taxon>Oscillatoriophycideae</taxon>
        <taxon>Oscillatoriales</taxon>
        <taxon>Oscillatoriaceae</taxon>
        <taxon>Planktothricoides</taxon>
    </lineage>
</organism>
<dbReference type="RefSeq" id="WP_354635678.1">
    <property type="nucleotide sequence ID" value="NZ_CP159837.1"/>
</dbReference>